<evidence type="ECO:0000256" key="5">
    <source>
        <dbReference type="ARBA" id="ARBA00022989"/>
    </source>
</evidence>
<keyword evidence="2" id="KW-0813">Transport</keyword>
<feature type="transmembrane region" description="Helical" evidence="8">
    <location>
        <begin position="268"/>
        <end position="287"/>
    </location>
</feature>
<dbReference type="RefSeq" id="WP_105592579.1">
    <property type="nucleotide sequence ID" value="NZ_PDET01000005.1"/>
</dbReference>
<dbReference type="NCBIfam" id="TIGR00791">
    <property type="entry name" value="gntP"/>
    <property type="match status" value="1"/>
</dbReference>
<feature type="transmembrane region" description="Helical" evidence="8">
    <location>
        <begin position="6"/>
        <end position="39"/>
    </location>
</feature>
<evidence type="ECO:0000256" key="2">
    <source>
        <dbReference type="ARBA" id="ARBA00022448"/>
    </source>
</evidence>
<dbReference type="EMBL" id="PDET01000005">
    <property type="protein sequence ID" value="PRD15868.1"/>
    <property type="molecule type" value="Genomic_DNA"/>
</dbReference>
<feature type="transmembrane region" description="Helical" evidence="8">
    <location>
        <begin position="331"/>
        <end position="351"/>
    </location>
</feature>
<evidence type="ECO:0000313" key="9">
    <source>
        <dbReference type="EMBL" id="PRD15868.1"/>
    </source>
</evidence>
<feature type="transmembrane region" description="Helical" evidence="8">
    <location>
        <begin position="228"/>
        <end position="248"/>
    </location>
</feature>
<evidence type="ECO:0000313" key="10">
    <source>
        <dbReference type="Proteomes" id="UP000239181"/>
    </source>
</evidence>
<evidence type="ECO:0000256" key="6">
    <source>
        <dbReference type="ARBA" id="ARBA00023136"/>
    </source>
</evidence>
<keyword evidence="5 8" id="KW-1133">Transmembrane helix</keyword>
<dbReference type="Pfam" id="PF02447">
    <property type="entry name" value="GntP_permease"/>
    <property type="match status" value="1"/>
</dbReference>
<proteinExistence type="inferred from homology"/>
<feature type="transmembrane region" description="Helical" evidence="8">
    <location>
        <begin position="174"/>
        <end position="193"/>
    </location>
</feature>
<feature type="transmembrane region" description="Helical" evidence="8">
    <location>
        <begin position="385"/>
        <end position="408"/>
    </location>
</feature>
<feature type="transmembrane region" description="Helical" evidence="8">
    <location>
        <begin position="299"/>
        <end position="319"/>
    </location>
</feature>
<reference evidence="9 10" key="1">
    <citation type="submission" date="2017-10" db="EMBL/GenBank/DDBJ databases">
        <title>Draft genome of two endophytic bacteria isolated from 'guarana' Paullinia cupana (Mart.) Ducke.</title>
        <authorList>
            <person name="Siqueira K.A."/>
            <person name="Liotti R.G."/>
            <person name="Mendes T.A."/>
            <person name="Soares M.A."/>
        </authorList>
    </citation>
    <scope>NUCLEOTIDE SEQUENCE [LARGE SCALE GENOMIC DNA]</scope>
    <source>
        <strain evidence="9 10">342</strain>
    </source>
</reference>
<gene>
    <name evidence="9" type="ORF">CQW29_09985</name>
</gene>
<keyword evidence="4 8" id="KW-0812">Transmembrane</keyword>
<dbReference type="AlphaFoldDB" id="A0A2S9IDL0"/>
<dbReference type="InterPro" id="IPR003474">
    <property type="entry name" value="Glcn_transporter"/>
</dbReference>
<comment type="subcellular location">
    <subcellularLocation>
        <location evidence="1">Cell membrane</location>
        <topology evidence="1">Multi-pass membrane protein</topology>
    </subcellularLocation>
</comment>
<feature type="transmembrane region" description="Helical" evidence="8">
    <location>
        <begin position="136"/>
        <end position="154"/>
    </location>
</feature>
<keyword evidence="10" id="KW-1185">Reference proteome</keyword>
<evidence type="ECO:0000256" key="1">
    <source>
        <dbReference type="ARBA" id="ARBA00004651"/>
    </source>
</evidence>
<dbReference type="PIRSF" id="PIRSF002746">
    <property type="entry name" value="Gluconate_transporter"/>
    <property type="match status" value="1"/>
</dbReference>
<dbReference type="OrthoDB" id="9787129at2"/>
<feature type="transmembrane region" description="Helical" evidence="8">
    <location>
        <begin position="99"/>
        <end position="129"/>
    </location>
</feature>
<dbReference type="Proteomes" id="UP000239181">
    <property type="component" value="Unassembled WGS sequence"/>
</dbReference>
<dbReference type="GO" id="GO:0005886">
    <property type="term" value="C:plasma membrane"/>
    <property type="evidence" value="ECO:0007669"/>
    <property type="project" value="UniProtKB-SubCell"/>
</dbReference>
<comment type="similarity">
    <text evidence="7">Belongs to the GntP permease family.</text>
</comment>
<feature type="transmembrane region" description="Helical" evidence="8">
    <location>
        <begin position="420"/>
        <end position="441"/>
    </location>
</feature>
<feature type="transmembrane region" description="Helical" evidence="8">
    <location>
        <begin position="358"/>
        <end position="379"/>
    </location>
</feature>
<sequence length="446" mass="46707">MPVLIVAIGIAILLILIMALKWNTFVSLVIVSFLVALFLGMDPTQIALTIEKGIGAQLGHLALVFGFGAMLGRLVADAGGGYRIAATLIAVFGKKNTQVAVVIASFTVGIALFFEVGLILLLPIIYAIARELKLPFLYLGIPMAAALNVTHGFLPPHPAPTAISLAYSADIGHVLLLGIAVGIPTTIVCGPLFNKVLYRLAPAVYQGQSDLSAFGEQKSYRLEETPGFLSSVLTSLAPVLFMALATVVDLLFPGSDSAAVKAVKFVGTPAMAMLISLIIAFWTMGFARGRSAEEIGKTLTSAIAQISMMLLIIGGGGAFKQVIVDGGVGDYVAGLFAASTLSPLIIAWSIAAMLRVCLGSATVAALTTSGIVAPMLPMFHIDPALIVLATGAGSVIACHVNDAGFWMVKESFGLTMKQTFCTWTVLTTVLSVSGLIFILIAERLFY</sequence>
<dbReference type="PANTHER" id="PTHR30354">
    <property type="entry name" value="GNT FAMILY GLUCONATE TRANSPORTER"/>
    <property type="match status" value="1"/>
</dbReference>
<dbReference type="PANTHER" id="PTHR30354:SF22">
    <property type="entry name" value="HIGH-AFFINITY GLUCONATE TRANSPORTER"/>
    <property type="match status" value="1"/>
</dbReference>
<keyword evidence="3" id="KW-1003">Cell membrane</keyword>
<evidence type="ECO:0000256" key="8">
    <source>
        <dbReference type="SAM" id="Phobius"/>
    </source>
</evidence>
<dbReference type="GO" id="GO:0015128">
    <property type="term" value="F:gluconate transmembrane transporter activity"/>
    <property type="evidence" value="ECO:0007669"/>
    <property type="project" value="InterPro"/>
</dbReference>
<feature type="transmembrane region" description="Helical" evidence="8">
    <location>
        <begin position="60"/>
        <end position="79"/>
    </location>
</feature>
<comment type="caution">
    <text evidence="9">The sequence shown here is derived from an EMBL/GenBank/DDBJ whole genome shotgun (WGS) entry which is preliminary data.</text>
</comment>
<protein>
    <submittedName>
        <fullName evidence="9">Gluconate permease</fullName>
    </submittedName>
</protein>
<evidence type="ECO:0000256" key="7">
    <source>
        <dbReference type="ARBA" id="ARBA00049663"/>
    </source>
</evidence>
<evidence type="ECO:0000256" key="4">
    <source>
        <dbReference type="ARBA" id="ARBA00022692"/>
    </source>
</evidence>
<evidence type="ECO:0000256" key="3">
    <source>
        <dbReference type="ARBA" id="ARBA00022475"/>
    </source>
</evidence>
<keyword evidence="6 8" id="KW-0472">Membrane</keyword>
<accession>A0A2S9IDL0</accession>
<name>A0A2S9IDL0_9GAMM</name>
<organism evidence="9 10">
    <name type="scientific">Pantoea coffeiphila</name>
    <dbReference type="NCBI Taxonomy" id="1465635"/>
    <lineage>
        <taxon>Bacteria</taxon>
        <taxon>Pseudomonadati</taxon>
        <taxon>Pseudomonadota</taxon>
        <taxon>Gammaproteobacteria</taxon>
        <taxon>Enterobacterales</taxon>
        <taxon>Erwiniaceae</taxon>
        <taxon>Pantoea</taxon>
    </lineage>
</organism>